<gene>
    <name evidence="1" type="ORF">BJG266_LOCUS20466</name>
    <name evidence="2" type="ORF">QVE165_LOCUS24322</name>
</gene>
<proteinExistence type="predicted"/>
<dbReference type="AlphaFoldDB" id="A0A814UIT0"/>
<accession>A0A814UIT0</accession>
<dbReference type="Proteomes" id="UP000663832">
    <property type="component" value="Unassembled WGS sequence"/>
</dbReference>
<sequence>MKDIGKSFGELVTILFINSFSILCFGWPKDESFDPASAGTNRISIFHSCIKNRFILVELPKKNINVALNGDQFGDENIIVDDSPFKSTLIYVNSEGVSVDLLQLYGAQTHMDRYVTLVMDKLFTFEEITTITKEELSLLKYGSI</sequence>
<dbReference type="EMBL" id="CAJNOI010000116">
    <property type="protein sequence ID" value="CAF1084788.1"/>
    <property type="molecule type" value="Genomic_DNA"/>
</dbReference>
<dbReference type="EMBL" id="CAJNOM010000170">
    <property type="protein sequence ID" value="CAF1174664.1"/>
    <property type="molecule type" value="Genomic_DNA"/>
</dbReference>
<dbReference type="Proteomes" id="UP000663877">
    <property type="component" value="Unassembled WGS sequence"/>
</dbReference>
<keyword evidence="3" id="KW-1185">Reference proteome</keyword>
<evidence type="ECO:0000313" key="3">
    <source>
        <dbReference type="Proteomes" id="UP000663832"/>
    </source>
</evidence>
<organism evidence="2 3">
    <name type="scientific">Adineta steineri</name>
    <dbReference type="NCBI Taxonomy" id="433720"/>
    <lineage>
        <taxon>Eukaryota</taxon>
        <taxon>Metazoa</taxon>
        <taxon>Spiralia</taxon>
        <taxon>Gnathifera</taxon>
        <taxon>Rotifera</taxon>
        <taxon>Eurotatoria</taxon>
        <taxon>Bdelloidea</taxon>
        <taxon>Adinetida</taxon>
        <taxon>Adinetidae</taxon>
        <taxon>Adineta</taxon>
    </lineage>
</organism>
<evidence type="ECO:0000313" key="2">
    <source>
        <dbReference type="EMBL" id="CAF1174664.1"/>
    </source>
</evidence>
<comment type="caution">
    <text evidence="2">The sequence shown here is derived from an EMBL/GenBank/DDBJ whole genome shotgun (WGS) entry which is preliminary data.</text>
</comment>
<protein>
    <submittedName>
        <fullName evidence="2">Uncharacterized protein</fullName>
    </submittedName>
</protein>
<reference evidence="2" key="1">
    <citation type="submission" date="2021-02" db="EMBL/GenBank/DDBJ databases">
        <authorList>
            <person name="Nowell W R."/>
        </authorList>
    </citation>
    <scope>NUCLEOTIDE SEQUENCE</scope>
</reference>
<evidence type="ECO:0000313" key="1">
    <source>
        <dbReference type="EMBL" id="CAF1084788.1"/>
    </source>
</evidence>
<name>A0A814UIT0_9BILA</name>